<gene>
    <name evidence="4" type="ORF">AURMO_00299</name>
</gene>
<dbReference type="GO" id="GO:0046872">
    <property type="term" value="F:metal ion binding"/>
    <property type="evidence" value="ECO:0007669"/>
    <property type="project" value="UniProtKB-KW"/>
</dbReference>
<dbReference type="OrthoDB" id="7055905at2"/>
<dbReference type="EMBL" id="CP023994">
    <property type="protein sequence ID" value="AWR20917.1"/>
    <property type="molecule type" value="Genomic_DNA"/>
</dbReference>
<evidence type="ECO:0000313" key="5">
    <source>
        <dbReference type="Proteomes" id="UP000246894"/>
    </source>
</evidence>
<evidence type="ECO:0000259" key="3">
    <source>
        <dbReference type="Pfam" id="PF07687"/>
    </source>
</evidence>
<dbReference type="RefSeq" id="WP_110232818.1">
    <property type="nucleotide sequence ID" value="NZ_CP023994.1"/>
</dbReference>
<dbReference type="PANTHER" id="PTHR43808">
    <property type="entry name" value="ACETYLORNITHINE DEACETYLASE"/>
    <property type="match status" value="1"/>
</dbReference>
<evidence type="ECO:0000313" key="4">
    <source>
        <dbReference type="EMBL" id="AWR20917.1"/>
    </source>
</evidence>
<accession>A0A2Z3RVL9</accession>
<organism evidence="4 5">
    <name type="scientific">Aurantimicrobium photophilum</name>
    <dbReference type="NCBI Taxonomy" id="1987356"/>
    <lineage>
        <taxon>Bacteria</taxon>
        <taxon>Bacillati</taxon>
        <taxon>Actinomycetota</taxon>
        <taxon>Actinomycetes</taxon>
        <taxon>Micrococcales</taxon>
        <taxon>Microbacteriaceae</taxon>
        <taxon>Aurantimicrobium</taxon>
    </lineage>
</organism>
<dbReference type="SUPFAM" id="SSF55031">
    <property type="entry name" value="Bacterial exopeptidase dimerisation domain"/>
    <property type="match status" value="1"/>
</dbReference>
<dbReference type="EC" id="3.5.1.16" evidence="4"/>
<dbReference type="Gene3D" id="3.40.630.10">
    <property type="entry name" value="Zn peptidases"/>
    <property type="match status" value="1"/>
</dbReference>
<name>A0A2Z3RVL9_9MICO</name>
<evidence type="ECO:0000256" key="2">
    <source>
        <dbReference type="ARBA" id="ARBA00022801"/>
    </source>
</evidence>
<dbReference type="Proteomes" id="UP000246894">
    <property type="component" value="Chromosome"/>
</dbReference>
<dbReference type="InterPro" id="IPR002933">
    <property type="entry name" value="Peptidase_M20"/>
</dbReference>
<dbReference type="InterPro" id="IPR011650">
    <property type="entry name" value="Peptidase_M20_dimer"/>
</dbReference>
<reference evidence="4 5" key="1">
    <citation type="submission" date="2017-10" db="EMBL/GenBank/DDBJ databases">
        <title>Genome of an Actinobacterium that displays light-enhanced growth.</title>
        <authorList>
            <person name="Maresca J.A."/>
            <person name="Hempel P."/>
            <person name="Shevchenko O."/>
            <person name="Miller K.J."/>
            <person name="Hahn M.W."/>
        </authorList>
    </citation>
    <scope>NUCLEOTIDE SEQUENCE [LARGE SCALE GENOMIC DNA]</scope>
    <source>
        <strain evidence="4 5">MWH-Mo1</strain>
    </source>
</reference>
<dbReference type="Gene3D" id="3.30.70.360">
    <property type="match status" value="1"/>
</dbReference>
<evidence type="ECO:0000256" key="1">
    <source>
        <dbReference type="ARBA" id="ARBA00022723"/>
    </source>
</evidence>
<dbReference type="Pfam" id="PF07687">
    <property type="entry name" value="M20_dimer"/>
    <property type="match status" value="1"/>
</dbReference>
<keyword evidence="2 4" id="KW-0378">Hydrolase</keyword>
<dbReference type="PANTHER" id="PTHR43808:SF25">
    <property type="entry name" value="PEPTIDASE M20 DIMERISATION DOMAIN-CONTAINING PROTEIN"/>
    <property type="match status" value="1"/>
</dbReference>
<keyword evidence="5" id="KW-1185">Reference proteome</keyword>
<keyword evidence="1" id="KW-0479">Metal-binding</keyword>
<proteinExistence type="predicted"/>
<dbReference type="InterPro" id="IPR050072">
    <property type="entry name" value="Peptidase_M20A"/>
</dbReference>
<dbReference type="Pfam" id="PF01546">
    <property type="entry name" value="Peptidase_M20"/>
    <property type="match status" value="1"/>
</dbReference>
<dbReference type="KEGG" id="aum:AURMO_00299"/>
<dbReference type="InterPro" id="IPR036264">
    <property type="entry name" value="Bact_exopeptidase_dim_dom"/>
</dbReference>
<dbReference type="SUPFAM" id="SSF53187">
    <property type="entry name" value="Zn-dependent exopeptidases"/>
    <property type="match status" value="1"/>
</dbReference>
<protein>
    <submittedName>
        <fullName evidence="4">Acetylornithine deacetylase</fullName>
        <ecNumber evidence="4">3.5.1.16</ecNumber>
    </submittedName>
</protein>
<sequence length="365" mass="38558">MSPEHEAVELLTQLVGIDSVNPGLVNGAAGEADIVRFLATRLEANGFTIHIVPSQDETNRPSLVAVGPGEGPTVVLNGHLDTVGVKGMENPFTAQVEGDKLFARGAADMKGGVAALVVAAEHLSRSSSSYRPLLALVADEEDASMGSEAVIAALPGLGIHPDLCLIAEPTGLDLAVSLRGFAVVRARISGRAAHSSQPELGINAVTQLGHLLSAIENKAQEIRETGGDLMVTMVRGGESSFVIPDEAECIIELRTVPGQRSDQVLEVVRSLGDSTWTWDLELVASREAWQLQAEGPAAHLSQALALELGTKLNFVAPYWMEAPLWEEVCPTLICGPTGGGLHAIDEWVDLRQVRSLCSALIKLLA</sequence>
<dbReference type="GO" id="GO:0008777">
    <property type="term" value="F:acetylornithine deacetylase activity"/>
    <property type="evidence" value="ECO:0007669"/>
    <property type="project" value="UniProtKB-EC"/>
</dbReference>
<feature type="domain" description="Peptidase M20 dimerisation" evidence="3">
    <location>
        <begin position="177"/>
        <end position="270"/>
    </location>
</feature>
<dbReference type="AlphaFoldDB" id="A0A2Z3RVL9"/>